<gene>
    <name evidence="1" type="ORF">ACAOBT_LOCUS24125</name>
</gene>
<evidence type="ECO:0000313" key="2">
    <source>
        <dbReference type="Proteomes" id="UP001152888"/>
    </source>
</evidence>
<dbReference type="Proteomes" id="UP001152888">
    <property type="component" value="Unassembled WGS sequence"/>
</dbReference>
<accession>A0A9P0LQK5</accession>
<proteinExistence type="predicted"/>
<dbReference type="EMBL" id="CAKOFQ010007312">
    <property type="protein sequence ID" value="CAH1998069.1"/>
    <property type="molecule type" value="Genomic_DNA"/>
</dbReference>
<reference evidence="1" key="1">
    <citation type="submission" date="2022-03" db="EMBL/GenBank/DDBJ databases">
        <authorList>
            <person name="Sayadi A."/>
        </authorList>
    </citation>
    <scope>NUCLEOTIDE SEQUENCE</scope>
</reference>
<sequence>MSHVRNIKEMVIYGLCEGHRKLKNKMPSGVDTIPSFIVEDCIHALARPLSVIFNLMDFTVDFKDGNRKFVNGGSSLVAAFFCCCHRKLFL</sequence>
<name>A0A9P0LQK5_ACAOB</name>
<comment type="caution">
    <text evidence="1">The sequence shown here is derived from an EMBL/GenBank/DDBJ whole genome shotgun (WGS) entry which is preliminary data.</text>
</comment>
<dbReference type="AlphaFoldDB" id="A0A9P0LQK5"/>
<organism evidence="1 2">
    <name type="scientific">Acanthoscelides obtectus</name>
    <name type="common">Bean weevil</name>
    <name type="synonym">Bruchus obtectus</name>
    <dbReference type="NCBI Taxonomy" id="200917"/>
    <lineage>
        <taxon>Eukaryota</taxon>
        <taxon>Metazoa</taxon>
        <taxon>Ecdysozoa</taxon>
        <taxon>Arthropoda</taxon>
        <taxon>Hexapoda</taxon>
        <taxon>Insecta</taxon>
        <taxon>Pterygota</taxon>
        <taxon>Neoptera</taxon>
        <taxon>Endopterygota</taxon>
        <taxon>Coleoptera</taxon>
        <taxon>Polyphaga</taxon>
        <taxon>Cucujiformia</taxon>
        <taxon>Chrysomeloidea</taxon>
        <taxon>Chrysomelidae</taxon>
        <taxon>Bruchinae</taxon>
        <taxon>Bruchini</taxon>
        <taxon>Acanthoscelides</taxon>
    </lineage>
</organism>
<evidence type="ECO:0000313" key="1">
    <source>
        <dbReference type="EMBL" id="CAH1998069.1"/>
    </source>
</evidence>
<protein>
    <submittedName>
        <fullName evidence="1">Uncharacterized protein</fullName>
    </submittedName>
</protein>
<keyword evidence="2" id="KW-1185">Reference proteome</keyword>